<dbReference type="Proteomes" id="UP000000304">
    <property type="component" value="Chromosome 2R"/>
</dbReference>
<keyword evidence="2" id="KW-1185">Reference proteome</keyword>
<sequence length="157" mass="17905">MEPPNGGSELVAATERYLSPQIELDPRVVRLAIIFLFQYEVCSISDTMKTELRSWFGNIKQLQNPVTLNTLKKLCVVEVMRGSKHRINVGNIDISNKNTLENFIKLPSIKMPNITIVIVEDELSKRARSGSQYKEREMEKLVSHFKECILAKLKALS</sequence>
<dbReference type="PhylomeDB" id="B4QE93"/>
<dbReference type="EMBL" id="CM000362">
    <property type="protein sequence ID" value="EDX06002.1"/>
    <property type="molecule type" value="Genomic_DNA"/>
</dbReference>
<protein>
    <submittedName>
        <fullName evidence="1">GD10261</fullName>
    </submittedName>
</protein>
<accession>B4QE93</accession>
<dbReference type="OrthoDB" id="7831284at2759"/>
<evidence type="ECO:0000313" key="2">
    <source>
        <dbReference type="Proteomes" id="UP000000304"/>
    </source>
</evidence>
<proteinExistence type="predicted"/>
<dbReference type="OMA" id="LFQYEVC"/>
<organism evidence="1 2">
    <name type="scientific">Drosophila simulans</name>
    <name type="common">Fruit fly</name>
    <dbReference type="NCBI Taxonomy" id="7240"/>
    <lineage>
        <taxon>Eukaryota</taxon>
        <taxon>Metazoa</taxon>
        <taxon>Ecdysozoa</taxon>
        <taxon>Arthropoda</taxon>
        <taxon>Hexapoda</taxon>
        <taxon>Insecta</taxon>
        <taxon>Pterygota</taxon>
        <taxon>Neoptera</taxon>
        <taxon>Endopterygota</taxon>
        <taxon>Diptera</taxon>
        <taxon>Brachycera</taxon>
        <taxon>Muscomorpha</taxon>
        <taxon>Ephydroidea</taxon>
        <taxon>Drosophilidae</taxon>
        <taxon>Drosophila</taxon>
        <taxon>Sophophora</taxon>
    </lineage>
</organism>
<evidence type="ECO:0000313" key="1">
    <source>
        <dbReference type="EMBL" id="EDX06002.1"/>
    </source>
</evidence>
<dbReference type="HOGENOM" id="CLU_1697392_0_0_1"/>
<gene>
    <name evidence="1" type="primary">Dsim\GD10261</name>
    <name evidence="1" type="ORF">Dsim_GD10261</name>
</gene>
<dbReference type="STRING" id="7240.B4QE93"/>
<dbReference type="AlphaFoldDB" id="B4QE93"/>
<name>B4QE93_DROSI</name>
<reference evidence="1 2" key="1">
    <citation type="journal article" date="2007" name="Nature">
        <title>Evolution of genes and genomes on the Drosophila phylogeny.</title>
        <authorList>
            <consortium name="Drosophila 12 Genomes Consortium"/>
            <person name="Clark A.G."/>
            <person name="Eisen M.B."/>
            <person name="Smith D.R."/>
            <person name="Bergman C.M."/>
            <person name="Oliver B."/>
            <person name="Markow T.A."/>
            <person name="Kaufman T.C."/>
            <person name="Kellis M."/>
            <person name="Gelbart W."/>
            <person name="Iyer V.N."/>
            <person name="Pollard D.A."/>
            <person name="Sackton T.B."/>
            <person name="Larracuente A.M."/>
            <person name="Singh N.D."/>
            <person name="Abad J.P."/>
            <person name="Abt D.N."/>
            <person name="Adryan B."/>
            <person name="Aguade M."/>
            <person name="Akashi H."/>
            <person name="Anderson W.W."/>
            <person name="Aquadro C.F."/>
            <person name="Ardell D.H."/>
            <person name="Arguello R."/>
            <person name="Artieri C.G."/>
            <person name="Barbash D.A."/>
            <person name="Barker D."/>
            <person name="Barsanti P."/>
            <person name="Batterham P."/>
            <person name="Batzoglou S."/>
            <person name="Begun D."/>
            <person name="Bhutkar A."/>
            <person name="Blanco E."/>
            <person name="Bosak S.A."/>
            <person name="Bradley R.K."/>
            <person name="Brand A.D."/>
            <person name="Brent M.R."/>
            <person name="Brooks A.N."/>
            <person name="Brown R.H."/>
            <person name="Butlin R.K."/>
            <person name="Caggese C."/>
            <person name="Calvi B.R."/>
            <person name="Bernardo de Carvalho A."/>
            <person name="Caspi A."/>
            <person name="Castrezana S."/>
            <person name="Celniker S.E."/>
            <person name="Chang J.L."/>
            <person name="Chapple C."/>
            <person name="Chatterji S."/>
            <person name="Chinwalla A."/>
            <person name="Civetta A."/>
            <person name="Clifton S.W."/>
            <person name="Comeron J.M."/>
            <person name="Costello J.C."/>
            <person name="Coyne J.A."/>
            <person name="Daub J."/>
            <person name="David R.G."/>
            <person name="Delcher A.L."/>
            <person name="Delehaunty K."/>
            <person name="Do C.B."/>
            <person name="Ebling H."/>
            <person name="Edwards K."/>
            <person name="Eickbush T."/>
            <person name="Evans J.D."/>
            <person name="Filipski A."/>
            <person name="Findeiss S."/>
            <person name="Freyhult E."/>
            <person name="Fulton L."/>
            <person name="Fulton R."/>
            <person name="Garcia A.C."/>
            <person name="Gardiner A."/>
            <person name="Garfield D.A."/>
            <person name="Garvin B.E."/>
            <person name="Gibson G."/>
            <person name="Gilbert D."/>
            <person name="Gnerre S."/>
            <person name="Godfrey J."/>
            <person name="Good R."/>
            <person name="Gotea V."/>
            <person name="Gravely B."/>
            <person name="Greenberg A.J."/>
            <person name="Griffiths-Jones S."/>
            <person name="Gross S."/>
            <person name="Guigo R."/>
            <person name="Gustafson E.A."/>
            <person name="Haerty W."/>
            <person name="Hahn M.W."/>
            <person name="Halligan D.L."/>
            <person name="Halpern A.L."/>
            <person name="Halter G.M."/>
            <person name="Han M.V."/>
            <person name="Heger A."/>
            <person name="Hillier L."/>
            <person name="Hinrichs A.S."/>
            <person name="Holmes I."/>
            <person name="Hoskins R.A."/>
            <person name="Hubisz M.J."/>
            <person name="Hultmark D."/>
            <person name="Huntley M.A."/>
            <person name="Jaffe D.B."/>
            <person name="Jagadeeshan S."/>
            <person name="Jeck W.R."/>
            <person name="Johnson J."/>
            <person name="Jones C.D."/>
            <person name="Jordan W.C."/>
            <person name="Karpen G.H."/>
            <person name="Kataoka E."/>
            <person name="Keightley P.D."/>
            <person name="Kheradpour P."/>
            <person name="Kirkness E.F."/>
            <person name="Koerich L.B."/>
            <person name="Kristiansen K."/>
            <person name="Kudrna D."/>
            <person name="Kulathinal R.J."/>
            <person name="Kumar S."/>
            <person name="Kwok R."/>
            <person name="Lander E."/>
            <person name="Langley C.H."/>
            <person name="Lapoint R."/>
            <person name="Lazzaro B.P."/>
            <person name="Lee S.J."/>
            <person name="Levesque L."/>
            <person name="Li R."/>
            <person name="Lin C.F."/>
            <person name="Lin M.F."/>
            <person name="Lindblad-Toh K."/>
            <person name="Llopart A."/>
            <person name="Long M."/>
            <person name="Low L."/>
            <person name="Lozovsky E."/>
            <person name="Lu J."/>
            <person name="Luo M."/>
            <person name="Machado C.A."/>
            <person name="Makalowski W."/>
            <person name="Marzo M."/>
            <person name="Matsuda M."/>
            <person name="Matzkin L."/>
            <person name="McAllister B."/>
            <person name="McBride C.S."/>
            <person name="McKernan B."/>
            <person name="McKernan K."/>
            <person name="Mendez-Lago M."/>
            <person name="Minx P."/>
            <person name="Mollenhauer M.U."/>
            <person name="Montooth K."/>
            <person name="Mount S.M."/>
            <person name="Mu X."/>
            <person name="Myers E."/>
            <person name="Negre B."/>
            <person name="Newfeld S."/>
            <person name="Nielsen R."/>
            <person name="Noor M.A."/>
            <person name="O'Grady P."/>
            <person name="Pachter L."/>
            <person name="Papaceit M."/>
            <person name="Parisi M.J."/>
            <person name="Parisi M."/>
            <person name="Parts L."/>
            <person name="Pedersen J.S."/>
            <person name="Pesole G."/>
            <person name="Phillippy A.M."/>
            <person name="Ponting C.P."/>
            <person name="Pop M."/>
            <person name="Porcelli D."/>
            <person name="Powell J.R."/>
            <person name="Prohaska S."/>
            <person name="Pruitt K."/>
            <person name="Puig M."/>
            <person name="Quesneville H."/>
            <person name="Ram K.R."/>
            <person name="Rand D."/>
            <person name="Rasmussen M.D."/>
            <person name="Reed L.K."/>
            <person name="Reenan R."/>
            <person name="Reily A."/>
            <person name="Remington K.A."/>
            <person name="Rieger T.T."/>
            <person name="Ritchie M.G."/>
            <person name="Robin C."/>
            <person name="Rogers Y.H."/>
            <person name="Rohde C."/>
            <person name="Rozas J."/>
            <person name="Rubenfield M.J."/>
            <person name="Ruiz A."/>
            <person name="Russo S."/>
            <person name="Salzberg S.L."/>
            <person name="Sanchez-Gracia A."/>
            <person name="Saranga D.J."/>
            <person name="Sato H."/>
            <person name="Schaeffer S.W."/>
            <person name="Schatz M.C."/>
            <person name="Schlenke T."/>
            <person name="Schwartz R."/>
            <person name="Segarra C."/>
            <person name="Singh R.S."/>
            <person name="Sirot L."/>
            <person name="Sirota M."/>
            <person name="Sisneros N.B."/>
            <person name="Smith C.D."/>
            <person name="Smith T.F."/>
            <person name="Spieth J."/>
            <person name="Stage D.E."/>
            <person name="Stark A."/>
            <person name="Stephan W."/>
            <person name="Strausberg R.L."/>
            <person name="Strempel S."/>
            <person name="Sturgill D."/>
            <person name="Sutton G."/>
            <person name="Sutton G.G."/>
            <person name="Tao W."/>
            <person name="Teichmann S."/>
            <person name="Tobari Y.N."/>
            <person name="Tomimura Y."/>
            <person name="Tsolas J.M."/>
            <person name="Valente V.L."/>
            <person name="Venter E."/>
            <person name="Venter J.C."/>
            <person name="Vicario S."/>
            <person name="Vieira F.G."/>
            <person name="Vilella A.J."/>
            <person name="Villasante A."/>
            <person name="Walenz B."/>
            <person name="Wang J."/>
            <person name="Wasserman M."/>
            <person name="Watts T."/>
            <person name="Wilson D."/>
            <person name="Wilson R.K."/>
            <person name="Wing R.A."/>
            <person name="Wolfner M.F."/>
            <person name="Wong A."/>
            <person name="Wong G.K."/>
            <person name="Wu C.I."/>
            <person name="Wu G."/>
            <person name="Yamamoto D."/>
            <person name="Yang H.P."/>
            <person name="Yang S.P."/>
            <person name="Yorke J.A."/>
            <person name="Yoshida K."/>
            <person name="Zdobnov E."/>
            <person name="Zhang P."/>
            <person name="Zhang Y."/>
            <person name="Zimin A.V."/>
            <person name="Baldwin J."/>
            <person name="Abdouelleil A."/>
            <person name="Abdulkadir J."/>
            <person name="Abebe A."/>
            <person name="Abera B."/>
            <person name="Abreu J."/>
            <person name="Acer S.C."/>
            <person name="Aftuck L."/>
            <person name="Alexander A."/>
            <person name="An P."/>
            <person name="Anderson E."/>
            <person name="Anderson S."/>
            <person name="Arachi H."/>
            <person name="Azer M."/>
            <person name="Bachantsang P."/>
            <person name="Barry A."/>
            <person name="Bayul T."/>
            <person name="Berlin A."/>
            <person name="Bessette D."/>
            <person name="Bloom T."/>
            <person name="Blye J."/>
            <person name="Boguslavskiy L."/>
            <person name="Bonnet C."/>
            <person name="Boukhgalter B."/>
            <person name="Bourzgui I."/>
            <person name="Brown A."/>
            <person name="Cahill P."/>
            <person name="Channer S."/>
            <person name="Cheshatsang Y."/>
            <person name="Chuda L."/>
            <person name="Citroen M."/>
            <person name="Collymore A."/>
            <person name="Cooke P."/>
            <person name="Costello M."/>
            <person name="D'Aco K."/>
            <person name="Daza R."/>
            <person name="De Haan G."/>
            <person name="DeGray S."/>
            <person name="DeMaso C."/>
            <person name="Dhargay N."/>
            <person name="Dooley K."/>
            <person name="Dooley E."/>
            <person name="Doricent M."/>
            <person name="Dorje P."/>
            <person name="Dorjee K."/>
            <person name="Dupes A."/>
            <person name="Elong R."/>
            <person name="Falk J."/>
            <person name="Farina A."/>
            <person name="Faro S."/>
            <person name="Ferguson D."/>
            <person name="Fisher S."/>
            <person name="Foley C.D."/>
            <person name="Franke A."/>
            <person name="Friedrich D."/>
            <person name="Gadbois L."/>
            <person name="Gearin G."/>
            <person name="Gearin C.R."/>
            <person name="Giannoukos G."/>
            <person name="Goode T."/>
            <person name="Graham J."/>
            <person name="Grandbois E."/>
            <person name="Grewal S."/>
            <person name="Gyaltsen K."/>
            <person name="Hafez N."/>
            <person name="Hagos B."/>
            <person name="Hall J."/>
            <person name="Henson C."/>
            <person name="Hollinger A."/>
            <person name="Honan T."/>
            <person name="Huard M.D."/>
            <person name="Hughes L."/>
            <person name="Hurhula B."/>
            <person name="Husby M.E."/>
            <person name="Kamat A."/>
            <person name="Kanga B."/>
            <person name="Kashin S."/>
            <person name="Khazanovich D."/>
            <person name="Kisner P."/>
            <person name="Lance K."/>
            <person name="Lara M."/>
            <person name="Lee W."/>
            <person name="Lennon N."/>
            <person name="Letendre F."/>
            <person name="LeVine R."/>
            <person name="Lipovsky A."/>
            <person name="Liu X."/>
            <person name="Liu J."/>
            <person name="Liu S."/>
            <person name="Lokyitsang T."/>
            <person name="Lokyitsang Y."/>
            <person name="Lubonja R."/>
            <person name="Lui A."/>
            <person name="MacDonald P."/>
            <person name="Magnisalis V."/>
            <person name="Maru K."/>
            <person name="Matthews C."/>
            <person name="McCusker W."/>
            <person name="McDonough S."/>
            <person name="Mehta T."/>
            <person name="Meldrim J."/>
            <person name="Meneus L."/>
            <person name="Mihai O."/>
            <person name="Mihalev A."/>
            <person name="Mihova T."/>
            <person name="Mittelman R."/>
            <person name="Mlenga V."/>
            <person name="Montmayeur A."/>
            <person name="Mulrain L."/>
            <person name="Navidi A."/>
            <person name="Naylor J."/>
            <person name="Negash T."/>
            <person name="Nguyen T."/>
            <person name="Nguyen N."/>
            <person name="Nicol R."/>
            <person name="Norbu C."/>
            <person name="Norbu N."/>
            <person name="Novod N."/>
            <person name="O'Neill B."/>
            <person name="Osman S."/>
            <person name="Markiewicz E."/>
            <person name="Oyono O.L."/>
            <person name="Patti C."/>
            <person name="Phunkhang P."/>
            <person name="Pierre F."/>
            <person name="Priest M."/>
            <person name="Raghuraman S."/>
            <person name="Rege F."/>
            <person name="Reyes R."/>
            <person name="Rise C."/>
            <person name="Rogov P."/>
            <person name="Ross K."/>
            <person name="Ryan E."/>
            <person name="Settipalli S."/>
            <person name="Shea T."/>
            <person name="Sherpa N."/>
            <person name="Shi L."/>
            <person name="Shih D."/>
            <person name="Sparrow T."/>
            <person name="Spaulding J."/>
            <person name="Stalker J."/>
            <person name="Stange-Thomann N."/>
            <person name="Stavropoulos S."/>
            <person name="Stone C."/>
            <person name="Strader C."/>
            <person name="Tesfaye S."/>
            <person name="Thomson T."/>
            <person name="Thoulutsang Y."/>
            <person name="Thoulutsang D."/>
            <person name="Topham K."/>
            <person name="Topping I."/>
            <person name="Tsamla T."/>
            <person name="Vassiliev H."/>
            <person name="Vo A."/>
            <person name="Wangchuk T."/>
            <person name="Wangdi T."/>
            <person name="Weiand M."/>
            <person name="Wilkinson J."/>
            <person name="Wilson A."/>
            <person name="Yadav S."/>
            <person name="Young G."/>
            <person name="Yu Q."/>
            <person name="Zembek L."/>
            <person name="Zhong D."/>
            <person name="Zimmer A."/>
            <person name="Zwirko Z."/>
            <person name="Jaffe D.B."/>
            <person name="Alvarez P."/>
            <person name="Brockman W."/>
            <person name="Butler J."/>
            <person name="Chin C."/>
            <person name="Gnerre S."/>
            <person name="Grabherr M."/>
            <person name="Kleber M."/>
            <person name="Mauceli E."/>
            <person name="MacCallum I."/>
        </authorList>
    </citation>
    <scope>NUCLEOTIDE SEQUENCE [LARGE SCALE GENOMIC DNA]</scope>
    <source>
        <strain evidence="2">white501</strain>
    </source>
</reference>